<name>A0A1G8VFW9_9GAMM</name>
<dbReference type="Proteomes" id="UP000198525">
    <property type="component" value="Unassembled WGS sequence"/>
</dbReference>
<keyword evidence="2" id="KW-1185">Reference proteome</keyword>
<accession>A0A1G8VFW9</accession>
<evidence type="ECO:0000313" key="1">
    <source>
        <dbReference type="EMBL" id="SDJ64938.1"/>
    </source>
</evidence>
<organism evidence="1 2">
    <name type="scientific">Billgrantia gudaonensis</name>
    <dbReference type="NCBI Taxonomy" id="376427"/>
    <lineage>
        <taxon>Bacteria</taxon>
        <taxon>Pseudomonadati</taxon>
        <taxon>Pseudomonadota</taxon>
        <taxon>Gammaproteobacteria</taxon>
        <taxon>Oceanospirillales</taxon>
        <taxon>Halomonadaceae</taxon>
        <taxon>Billgrantia</taxon>
    </lineage>
</organism>
<sequence length="70" mass="8418">MKKQRAHRHLDEREKLRQFRELDDAFARALREMEVDTFEQRLKALMAEYAQSSESVTRLLRTLQELGRIA</sequence>
<evidence type="ECO:0000313" key="2">
    <source>
        <dbReference type="Proteomes" id="UP000198525"/>
    </source>
</evidence>
<protein>
    <submittedName>
        <fullName evidence="1">Uncharacterized protein</fullName>
    </submittedName>
</protein>
<gene>
    <name evidence="1" type="ORF">SAMN04487954_106198</name>
</gene>
<dbReference type="EMBL" id="FNES01000006">
    <property type="protein sequence ID" value="SDJ64938.1"/>
    <property type="molecule type" value="Genomic_DNA"/>
</dbReference>
<proteinExistence type="predicted"/>
<dbReference type="AlphaFoldDB" id="A0A1G8VFW9"/>
<reference evidence="1 2" key="1">
    <citation type="submission" date="2016-10" db="EMBL/GenBank/DDBJ databases">
        <authorList>
            <person name="de Groot N.N."/>
        </authorList>
    </citation>
    <scope>NUCLEOTIDE SEQUENCE [LARGE SCALE GENOMIC DNA]</scope>
    <source>
        <strain evidence="1 2">CGMCC 1.6133</strain>
    </source>
</reference>
<dbReference type="STRING" id="376427.SAMN04487954_106198"/>
<dbReference type="OrthoDB" id="6173643at2"/>
<dbReference type="RefSeq" id="WP_089685519.1">
    <property type="nucleotide sequence ID" value="NZ_FNES01000006.1"/>
</dbReference>